<dbReference type="InterPro" id="IPR012340">
    <property type="entry name" value="NA-bd_OB-fold"/>
</dbReference>
<evidence type="ECO:0000313" key="2">
    <source>
        <dbReference type="EMBL" id="CAH2315044.1"/>
    </source>
</evidence>
<organism evidence="2 3">
    <name type="scientific">Pelobates cultripes</name>
    <name type="common">Western spadefoot toad</name>
    <dbReference type="NCBI Taxonomy" id="61616"/>
    <lineage>
        <taxon>Eukaryota</taxon>
        <taxon>Metazoa</taxon>
        <taxon>Chordata</taxon>
        <taxon>Craniata</taxon>
        <taxon>Vertebrata</taxon>
        <taxon>Euteleostomi</taxon>
        <taxon>Amphibia</taxon>
        <taxon>Batrachia</taxon>
        <taxon>Anura</taxon>
        <taxon>Pelobatoidea</taxon>
        <taxon>Pelobatidae</taxon>
        <taxon>Pelobates</taxon>
    </lineage>
</organism>
<dbReference type="Proteomes" id="UP001295444">
    <property type="component" value="Chromosome 09"/>
</dbReference>
<dbReference type="Pfam" id="PF17659">
    <property type="entry name" value="RADX"/>
    <property type="match status" value="1"/>
</dbReference>
<keyword evidence="3" id="KW-1185">Reference proteome</keyword>
<dbReference type="PANTHER" id="PTHR14944:SF2">
    <property type="entry name" value="RPA-RELATED PROTEIN RADX"/>
    <property type="match status" value="1"/>
</dbReference>
<proteinExistence type="predicted"/>
<dbReference type="Gene3D" id="2.40.50.140">
    <property type="entry name" value="Nucleic acid-binding proteins"/>
    <property type="match status" value="1"/>
</dbReference>
<protein>
    <recommendedName>
        <fullName evidence="4">RPA1 related single stranded DNA binding protein, X-linked</fullName>
    </recommendedName>
</protein>
<evidence type="ECO:0000313" key="3">
    <source>
        <dbReference type="Proteomes" id="UP001295444"/>
    </source>
</evidence>
<sequence>MQAAQLAEFDAESPGPSFRTAPGLSSGPAAGSWLQHTREQLQVSQCRRLVLPDPVPVLVLAVQRYLGEGARPAAYCYDVSLWDGVSRDTWLLSPELAQWVHRNRLRCGLWARIGRCSYRFLEKRLSSGLVCIEELELEEGHGAGQDGVTGHGEREDIPLLGGRKHYLPLWNNEDPYGGIWKEGKPAEEQLNVNVSKICSLQHLENIWRCKTALPPLLVRIMHKSRLRFFGKPDKKTDIPYQAYFEVADHSGMMSLVLWNSLCPEWFNTLQVGRIILIQQYAVKKSYSKRTLPTPGNLQVKRLPSLEISLNARDPPASINIIKENLVKPEWRLPSVKYQFVTRADLNDLPHNKVCDVIGLVNFVGRCERKRFSDDSEDFWLYRWIQIIDGTSDIPFLLEIFATSQPEIFEKIHPLSYLVCTQMRVIREDPLDSPGAVFLTTSNESQVFISGHHKGQPYISDRKVRNFISWMKTQNEAEVKKKVMIGGYHPFPLTPATFTKYCNENKVESVLTSFGELRNVIEHLHYREHKRIAIHGVIVALRYVEYNDITRNTPDKEAHSASRSLFLFRCPWLLSPLRTEPNVHVVIKTKRKQNLAFALYVYPTVIHLFHIKCTHTYYISFYSGETSNI</sequence>
<dbReference type="InterPro" id="IPR040893">
    <property type="entry name" value="RADX"/>
</dbReference>
<evidence type="ECO:0000256" key="1">
    <source>
        <dbReference type="SAM" id="MobiDB-lite"/>
    </source>
</evidence>
<accession>A0AAD1T4P2</accession>
<evidence type="ECO:0008006" key="4">
    <source>
        <dbReference type="Google" id="ProtNLM"/>
    </source>
</evidence>
<feature type="region of interest" description="Disordered" evidence="1">
    <location>
        <begin position="9"/>
        <end position="28"/>
    </location>
</feature>
<dbReference type="AlphaFoldDB" id="A0AAD1T4P2"/>
<dbReference type="GO" id="GO:0003697">
    <property type="term" value="F:single-stranded DNA binding"/>
    <property type="evidence" value="ECO:0007669"/>
    <property type="project" value="InterPro"/>
</dbReference>
<name>A0AAD1T4P2_PELCU</name>
<dbReference type="EMBL" id="OW240920">
    <property type="protein sequence ID" value="CAH2315044.1"/>
    <property type="molecule type" value="Genomic_DNA"/>
</dbReference>
<gene>
    <name evidence="2" type="ORF">PECUL_23A007924</name>
</gene>
<reference evidence="2" key="1">
    <citation type="submission" date="2022-03" db="EMBL/GenBank/DDBJ databases">
        <authorList>
            <person name="Alioto T."/>
            <person name="Alioto T."/>
            <person name="Gomez Garrido J."/>
        </authorList>
    </citation>
    <scope>NUCLEOTIDE SEQUENCE</scope>
</reference>
<dbReference type="PANTHER" id="PTHR14944">
    <property type="entry name" value="RPA-RELATED PROTEIN RADX"/>
    <property type="match status" value="1"/>
</dbReference>